<dbReference type="KEGG" id="vg:10973736"/>
<name>A9YMP4_9BBAC</name>
<evidence type="ECO:0000313" key="1">
    <source>
        <dbReference type="EMBL" id="ABY47743.1"/>
    </source>
</evidence>
<dbReference type="RefSeq" id="YP_001649034.1">
    <property type="nucleotide sequence ID" value="NC_010240.1"/>
</dbReference>
<dbReference type="OrthoDB" id="12272at10239"/>
<reference evidence="1 2" key="1">
    <citation type="journal article" date="2008" name="Virus Genes">
        <title>Genomic sequence analysis of a granulovirus isolated from the Old World bollworm, Helicoverpa armigera.</title>
        <authorList>
            <person name="Harrison R.L."/>
            <person name="Popham H.J."/>
        </authorList>
    </citation>
    <scope>NUCLEOTIDE SEQUENCE [LARGE SCALE GENOMIC DNA]</scope>
</reference>
<dbReference type="GeneID" id="10973736"/>
<keyword evidence="2" id="KW-1185">Reference proteome</keyword>
<dbReference type="EMBL" id="EU255577">
    <property type="protein sequence ID" value="ABY47743.1"/>
    <property type="molecule type" value="Genomic_DNA"/>
</dbReference>
<accession>A9YMP4</accession>
<sequence>MLAGLTVNIMSQLNIKLALYQYFEDWCNPESSLLSDMVNSVSVAQKVLVEFEELKTGNYRDLYFILDNVAAYPDKWNACKLDADYYVRTKQLRPDCDHLMKFRLDGLVADPQLLEQTVENFLSTCCNIGINVGVHWNVYKLAKLFVTGNIVYGSCYYQYVLGYYSTKIIKDKGGYKFRKLVDEYLSLDMDAFALYNQTRTLDRTNFMHCERTAWKALVDFMKSRNLPEPYESQYLRFVCKLIDDKDYDFEGARTHQQRNNLLCCALFGCEREFRHETKYVMAKLSTCR</sequence>
<evidence type="ECO:0000313" key="2">
    <source>
        <dbReference type="Proteomes" id="UP000203266"/>
    </source>
</evidence>
<protein>
    <submittedName>
        <fullName evidence="1">Uncharacterized protein</fullName>
    </submittedName>
</protein>
<dbReference type="Proteomes" id="UP000203266">
    <property type="component" value="Segment"/>
</dbReference>
<proteinExistence type="predicted"/>
<organism evidence="1 2">
    <name type="scientific">Helicoverpa armigera granulovirus</name>
    <dbReference type="NCBI Taxonomy" id="489830"/>
    <lineage>
        <taxon>Viruses</taxon>
        <taxon>Viruses incertae sedis</taxon>
        <taxon>Naldaviricetes</taxon>
        <taxon>Lefavirales</taxon>
        <taxon>Baculoviridae</taxon>
        <taxon>Betabaculovirus</taxon>
        <taxon>Betabaculovirus helarmigerae</taxon>
    </lineage>
</organism>